<gene>
    <name evidence="2" type="ORF">B1991_11330</name>
</gene>
<proteinExistence type="predicted"/>
<sequence length="144" mass="16055">MLLLALGSSLLHATEVPVRHRQLPADLAAAVAAYDRAQVSGDGQALARLLADDYVLMNSRLQVEDKAEFIRDCTAPDWKLQPFVVEQEVVRHWRHGAVLGGVATLQGMSDGAPFKVRLRFADIWRERDGRWQVVYSQASRVPPP</sequence>
<dbReference type="SUPFAM" id="SSF54427">
    <property type="entry name" value="NTF2-like"/>
    <property type="match status" value="1"/>
</dbReference>
<dbReference type="Proteomes" id="UP000306317">
    <property type="component" value="Unassembled WGS sequence"/>
</dbReference>
<organism evidence="2 3">
    <name type="scientific">Rhodanobacter lindaniclasticus</name>
    <dbReference type="NCBI Taxonomy" id="75310"/>
    <lineage>
        <taxon>Bacteria</taxon>
        <taxon>Pseudomonadati</taxon>
        <taxon>Pseudomonadota</taxon>
        <taxon>Gammaproteobacteria</taxon>
        <taxon>Lysobacterales</taxon>
        <taxon>Rhodanobacteraceae</taxon>
        <taxon>Rhodanobacter</taxon>
    </lineage>
</organism>
<name>A0A4S3KEQ0_9GAMM</name>
<dbReference type="InterPro" id="IPR032710">
    <property type="entry name" value="NTF2-like_dom_sf"/>
</dbReference>
<evidence type="ECO:0000259" key="1">
    <source>
        <dbReference type="Pfam" id="PF14534"/>
    </source>
</evidence>
<reference evidence="2 3" key="1">
    <citation type="submission" date="2017-02" db="EMBL/GenBank/DDBJ databases">
        <title>Whole genome sequencing of Rhodanobacter lindaniclasticus DSM 17932.</title>
        <authorList>
            <person name="Kumar S."/>
            <person name="Patil P."/>
            <person name="Patil P.B."/>
        </authorList>
    </citation>
    <scope>NUCLEOTIDE SEQUENCE [LARGE SCALE GENOMIC DNA]</scope>
    <source>
        <strain evidence="2 3">DSM 17932</strain>
    </source>
</reference>
<protein>
    <recommendedName>
        <fullName evidence="1">DUF4440 domain-containing protein</fullName>
    </recommendedName>
</protein>
<dbReference type="AlphaFoldDB" id="A0A4S3KEQ0"/>
<dbReference type="EMBL" id="MWIO01000030">
    <property type="protein sequence ID" value="THD06987.1"/>
    <property type="molecule type" value="Genomic_DNA"/>
</dbReference>
<keyword evidence="3" id="KW-1185">Reference proteome</keyword>
<accession>A0A4S3KEQ0</accession>
<evidence type="ECO:0000313" key="2">
    <source>
        <dbReference type="EMBL" id="THD06987.1"/>
    </source>
</evidence>
<dbReference type="Gene3D" id="3.10.450.50">
    <property type="match status" value="1"/>
</dbReference>
<dbReference type="InterPro" id="IPR027843">
    <property type="entry name" value="DUF4440"/>
</dbReference>
<dbReference type="Pfam" id="PF14534">
    <property type="entry name" value="DUF4440"/>
    <property type="match status" value="1"/>
</dbReference>
<feature type="domain" description="DUF4440" evidence="1">
    <location>
        <begin position="27"/>
        <end position="133"/>
    </location>
</feature>
<evidence type="ECO:0000313" key="3">
    <source>
        <dbReference type="Proteomes" id="UP000306317"/>
    </source>
</evidence>
<comment type="caution">
    <text evidence="2">The sequence shown here is derived from an EMBL/GenBank/DDBJ whole genome shotgun (WGS) entry which is preliminary data.</text>
</comment>